<dbReference type="PANTHER" id="PTHR37309">
    <property type="entry name" value="SLR0284 PROTEIN"/>
    <property type="match status" value="1"/>
</dbReference>
<keyword evidence="1" id="KW-0812">Transmembrane</keyword>
<gene>
    <name evidence="2" type="ORF">A2134_00100</name>
</gene>
<organism evidence="2 3">
    <name type="scientific">Candidatus Woykebacteria bacterium RBG_16_39_9b</name>
    <dbReference type="NCBI Taxonomy" id="1802595"/>
    <lineage>
        <taxon>Bacteria</taxon>
        <taxon>Candidatus Woykeibacteriota</taxon>
    </lineage>
</organism>
<dbReference type="STRING" id="1802595.A2134_00100"/>
<reference evidence="2 3" key="1">
    <citation type="journal article" date="2016" name="Nat. Commun.">
        <title>Thousands of microbial genomes shed light on interconnected biogeochemical processes in an aquifer system.</title>
        <authorList>
            <person name="Anantharaman K."/>
            <person name="Brown C.T."/>
            <person name="Hug L.A."/>
            <person name="Sharon I."/>
            <person name="Castelle C.J."/>
            <person name="Probst A.J."/>
            <person name="Thomas B.C."/>
            <person name="Singh A."/>
            <person name="Wilkins M.J."/>
            <person name="Karaoz U."/>
            <person name="Brodie E.L."/>
            <person name="Williams K.H."/>
            <person name="Hubbard S.S."/>
            <person name="Banfield J.F."/>
        </authorList>
    </citation>
    <scope>NUCLEOTIDE SEQUENCE [LARGE SCALE GENOMIC DNA]</scope>
</reference>
<evidence type="ECO:0000256" key="1">
    <source>
        <dbReference type="SAM" id="Phobius"/>
    </source>
</evidence>
<comment type="caution">
    <text evidence="2">The sequence shown here is derived from an EMBL/GenBank/DDBJ whole genome shotgun (WGS) entry which is preliminary data.</text>
</comment>
<evidence type="ECO:0000313" key="3">
    <source>
        <dbReference type="Proteomes" id="UP000178162"/>
    </source>
</evidence>
<dbReference type="AlphaFoldDB" id="A0A1G1WE21"/>
<dbReference type="Pfam" id="PF04020">
    <property type="entry name" value="Phage_holin_4_2"/>
    <property type="match status" value="1"/>
</dbReference>
<evidence type="ECO:0000313" key="2">
    <source>
        <dbReference type="EMBL" id="OGY25928.1"/>
    </source>
</evidence>
<sequence length="132" mass="14791">MRGFLKSFLVNSVGFYFVANFYPGIEYSRLESIVLAAVIFSLLTLFIKPLLKVLSLPFNLLTFGLFGFFISVIVLYLTSVIVGDFKIVGFESTEINIFGFFIPKLQLNPTLSAIIASTLAGWVTSFLKWLVK</sequence>
<keyword evidence="1" id="KW-1133">Transmembrane helix</keyword>
<keyword evidence="1" id="KW-0472">Membrane</keyword>
<feature type="transmembrane region" description="Helical" evidence="1">
    <location>
        <begin position="111"/>
        <end position="131"/>
    </location>
</feature>
<dbReference type="PANTHER" id="PTHR37309:SF1">
    <property type="entry name" value="SLR0284 PROTEIN"/>
    <property type="match status" value="1"/>
</dbReference>
<dbReference type="InterPro" id="IPR007165">
    <property type="entry name" value="Phage_holin_4_2"/>
</dbReference>
<feature type="transmembrane region" description="Helical" evidence="1">
    <location>
        <begin position="58"/>
        <end position="82"/>
    </location>
</feature>
<feature type="transmembrane region" description="Helical" evidence="1">
    <location>
        <begin position="31"/>
        <end position="51"/>
    </location>
</feature>
<dbReference type="EMBL" id="MHCR01000004">
    <property type="protein sequence ID" value="OGY25928.1"/>
    <property type="molecule type" value="Genomic_DNA"/>
</dbReference>
<dbReference type="Proteomes" id="UP000178162">
    <property type="component" value="Unassembled WGS sequence"/>
</dbReference>
<accession>A0A1G1WE21</accession>
<evidence type="ECO:0008006" key="4">
    <source>
        <dbReference type="Google" id="ProtNLM"/>
    </source>
</evidence>
<name>A0A1G1WE21_9BACT</name>
<protein>
    <recommendedName>
        <fullName evidence="4">Phage holin family protein</fullName>
    </recommendedName>
</protein>
<feature type="transmembrane region" description="Helical" evidence="1">
    <location>
        <begin position="7"/>
        <end position="25"/>
    </location>
</feature>
<proteinExistence type="predicted"/>